<feature type="domain" description="FPG-type" evidence="16">
    <location>
        <begin position="249"/>
        <end position="285"/>
    </location>
</feature>
<dbReference type="PANTHER" id="PTHR22993:SF9">
    <property type="entry name" value="FORMAMIDOPYRIMIDINE-DNA GLYCOSYLASE"/>
    <property type="match status" value="1"/>
</dbReference>
<comment type="subunit">
    <text evidence="4">Monomer.</text>
</comment>
<keyword evidence="6" id="KW-0227">DNA damage</keyword>
<dbReference type="GO" id="GO:0140078">
    <property type="term" value="F:class I DNA-(apurinic or apyrimidinic site) endonuclease activity"/>
    <property type="evidence" value="ECO:0007669"/>
    <property type="project" value="UniProtKB-EC"/>
</dbReference>
<evidence type="ECO:0000256" key="3">
    <source>
        <dbReference type="ARBA" id="ARBA00009409"/>
    </source>
</evidence>
<keyword evidence="12" id="KW-0456">Lyase</keyword>
<evidence type="ECO:0000256" key="8">
    <source>
        <dbReference type="ARBA" id="ARBA00022801"/>
    </source>
</evidence>
<dbReference type="SUPFAM" id="SSF57716">
    <property type="entry name" value="Glucocorticoid receptor-like (DNA-binding domain)"/>
    <property type="match status" value="1"/>
</dbReference>
<organism evidence="18">
    <name type="scientific">marine metagenome</name>
    <dbReference type="NCBI Taxonomy" id="408172"/>
    <lineage>
        <taxon>unclassified sequences</taxon>
        <taxon>metagenomes</taxon>
        <taxon>ecological metagenomes</taxon>
    </lineage>
</organism>
<dbReference type="GO" id="GO:0034039">
    <property type="term" value="F:8-oxo-7,8-dihydroguanine DNA N-glycosylase activity"/>
    <property type="evidence" value="ECO:0007669"/>
    <property type="project" value="TreeGrafter"/>
</dbReference>
<dbReference type="NCBIfam" id="NF002211">
    <property type="entry name" value="PRK01103.1"/>
    <property type="match status" value="1"/>
</dbReference>
<evidence type="ECO:0000256" key="15">
    <source>
        <dbReference type="ARBA" id="ARBA00044632"/>
    </source>
</evidence>
<evidence type="ECO:0000256" key="4">
    <source>
        <dbReference type="ARBA" id="ARBA00011245"/>
    </source>
</evidence>
<accession>A0A381VE48</accession>
<gene>
    <name evidence="18" type="ORF">METZ01_LOCUS91155</name>
</gene>
<evidence type="ECO:0000256" key="7">
    <source>
        <dbReference type="ARBA" id="ARBA00022771"/>
    </source>
</evidence>
<dbReference type="PROSITE" id="PS51066">
    <property type="entry name" value="ZF_FPG_2"/>
    <property type="match status" value="1"/>
</dbReference>
<dbReference type="SUPFAM" id="SSF81624">
    <property type="entry name" value="N-terminal domain of MutM-like DNA repair proteins"/>
    <property type="match status" value="1"/>
</dbReference>
<keyword evidence="5" id="KW-0479">Metal-binding</keyword>
<dbReference type="InterPro" id="IPR010979">
    <property type="entry name" value="Ribosomal_uS13-like_H2TH"/>
</dbReference>
<dbReference type="PROSITE" id="PS51068">
    <property type="entry name" value="FPG_CAT"/>
    <property type="match status" value="1"/>
</dbReference>
<dbReference type="Gene3D" id="3.20.190.10">
    <property type="entry name" value="MutM-like, N-terminal"/>
    <property type="match status" value="1"/>
</dbReference>
<keyword evidence="11" id="KW-0234">DNA repair</keyword>
<evidence type="ECO:0000256" key="14">
    <source>
        <dbReference type="ARBA" id="ARBA00023295"/>
    </source>
</evidence>
<dbReference type="GO" id="GO:0006284">
    <property type="term" value="P:base-excision repair"/>
    <property type="evidence" value="ECO:0007669"/>
    <property type="project" value="InterPro"/>
</dbReference>
<sequence length="285" mass="33671">MPELPEIEIVKQSLDKNIKFEKIKKVVVRNRSLRFKIPKNFEIVLKNKIINKISRKSKYLILHLEDIYCVIHLGMSGTIHLINKKNFKKNTNTSFYSYPNLPLKHNHIEFFLEKYQLIYNDPRRFGFFKIFKKKGLSDFFNNVGPEPLNNKFNINYISNYFVNKKKNIKSFLLDQKFVSGIGNIYASEILFCCKINPLKKAKSLTKLDIKKIRYFSKSILNQAIKKGGSSIRDFKNVEGRNGSYQNEFKVYQRENLNCLNKDCFGKIKKKVISKRSTFFCNRCQK</sequence>
<comment type="catalytic activity">
    <reaction evidence="15">
        <text>2'-deoxyribonucleotide-(2'-deoxyribose 5'-phosphate)-2'-deoxyribonucleotide-DNA = a 3'-end 2'-deoxyribonucleotide-(2,3-dehydro-2,3-deoxyribose 5'-phosphate)-DNA + a 5'-end 5'-phospho-2'-deoxyribonucleoside-DNA + H(+)</text>
        <dbReference type="Rhea" id="RHEA:66592"/>
        <dbReference type="Rhea" id="RHEA-COMP:13180"/>
        <dbReference type="Rhea" id="RHEA-COMP:16897"/>
        <dbReference type="Rhea" id="RHEA-COMP:17067"/>
        <dbReference type="ChEBI" id="CHEBI:15378"/>
        <dbReference type="ChEBI" id="CHEBI:136412"/>
        <dbReference type="ChEBI" id="CHEBI:157695"/>
        <dbReference type="ChEBI" id="CHEBI:167181"/>
        <dbReference type="EC" id="4.2.99.18"/>
    </reaction>
</comment>
<feature type="domain" description="Formamidopyrimidine-DNA glycosylase catalytic" evidence="17">
    <location>
        <begin position="2"/>
        <end position="126"/>
    </location>
</feature>
<evidence type="ECO:0000256" key="13">
    <source>
        <dbReference type="ARBA" id="ARBA00023268"/>
    </source>
</evidence>
<comment type="similarity">
    <text evidence="3">Belongs to the FPG family.</text>
</comment>
<dbReference type="NCBIfam" id="TIGR00577">
    <property type="entry name" value="fpg"/>
    <property type="match status" value="1"/>
</dbReference>
<keyword evidence="14" id="KW-0326">Glycosidase</keyword>
<keyword evidence="7" id="KW-0863">Zinc-finger</keyword>
<comment type="cofactor">
    <cofactor evidence="2">
        <name>Zn(2+)</name>
        <dbReference type="ChEBI" id="CHEBI:29105"/>
    </cofactor>
</comment>
<dbReference type="PANTHER" id="PTHR22993">
    <property type="entry name" value="FORMAMIDOPYRIMIDINE-DNA GLYCOSYLASE"/>
    <property type="match status" value="1"/>
</dbReference>
<evidence type="ECO:0000256" key="9">
    <source>
        <dbReference type="ARBA" id="ARBA00022833"/>
    </source>
</evidence>
<evidence type="ECO:0000256" key="12">
    <source>
        <dbReference type="ARBA" id="ARBA00023239"/>
    </source>
</evidence>
<evidence type="ECO:0000313" key="18">
    <source>
        <dbReference type="EMBL" id="SVA38301.1"/>
    </source>
</evidence>
<comment type="catalytic activity">
    <reaction evidence="1">
        <text>Hydrolysis of DNA containing ring-opened 7-methylguanine residues, releasing 2,6-diamino-4-hydroxy-5-(N-methyl)formamidopyrimidine.</text>
        <dbReference type="EC" id="3.2.2.23"/>
    </reaction>
</comment>
<dbReference type="SMART" id="SM01232">
    <property type="entry name" value="H2TH"/>
    <property type="match status" value="1"/>
</dbReference>
<dbReference type="Gene3D" id="1.10.8.50">
    <property type="match status" value="1"/>
</dbReference>
<dbReference type="GO" id="GO:0008270">
    <property type="term" value="F:zinc ion binding"/>
    <property type="evidence" value="ECO:0007669"/>
    <property type="project" value="UniProtKB-KW"/>
</dbReference>
<evidence type="ECO:0000256" key="11">
    <source>
        <dbReference type="ARBA" id="ARBA00023204"/>
    </source>
</evidence>
<dbReference type="EMBL" id="UINC01008515">
    <property type="protein sequence ID" value="SVA38301.1"/>
    <property type="molecule type" value="Genomic_DNA"/>
</dbReference>
<evidence type="ECO:0000256" key="5">
    <source>
        <dbReference type="ARBA" id="ARBA00022723"/>
    </source>
</evidence>
<dbReference type="FunFam" id="1.10.8.50:FF:000003">
    <property type="entry name" value="Formamidopyrimidine-DNA glycosylase"/>
    <property type="match status" value="1"/>
</dbReference>
<evidence type="ECO:0000259" key="17">
    <source>
        <dbReference type="PROSITE" id="PS51068"/>
    </source>
</evidence>
<reference evidence="18" key="1">
    <citation type="submission" date="2018-05" db="EMBL/GenBank/DDBJ databases">
        <authorList>
            <person name="Lanie J.A."/>
            <person name="Ng W.-L."/>
            <person name="Kazmierczak K.M."/>
            <person name="Andrzejewski T.M."/>
            <person name="Davidsen T.M."/>
            <person name="Wayne K.J."/>
            <person name="Tettelin H."/>
            <person name="Glass J.I."/>
            <person name="Rusch D."/>
            <person name="Podicherti R."/>
            <person name="Tsui H.-C.T."/>
            <person name="Winkler M.E."/>
        </authorList>
    </citation>
    <scope>NUCLEOTIDE SEQUENCE</scope>
</reference>
<dbReference type="CDD" id="cd08966">
    <property type="entry name" value="EcFpg-like_N"/>
    <property type="match status" value="1"/>
</dbReference>
<keyword evidence="13" id="KW-0511">Multifunctional enzyme</keyword>
<dbReference type="GO" id="GO:0003684">
    <property type="term" value="F:damaged DNA binding"/>
    <property type="evidence" value="ECO:0007669"/>
    <property type="project" value="InterPro"/>
</dbReference>
<evidence type="ECO:0000259" key="16">
    <source>
        <dbReference type="PROSITE" id="PS51066"/>
    </source>
</evidence>
<dbReference type="InterPro" id="IPR020629">
    <property type="entry name" value="FPG_Glyclase"/>
</dbReference>
<dbReference type="InterPro" id="IPR000214">
    <property type="entry name" value="Znf_DNA_glyclase/AP_lyase"/>
</dbReference>
<evidence type="ECO:0008006" key="19">
    <source>
        <dbReference type="Google" id="ProtNLM"/>
    </source>
</evidence>
<protein>
    <recommendedName>
        <fullName evidence="19">Formamidopyrimidine-DNA glycosylase catalytic domain-containing protein</fullName>
    </recommendedName>
</protein>
<evidence type="ECO:0000256" key="2">
    <source>
        <dbReference type="ARBA" id="ARBA00001947"/>
    </source>
</evidence>
<evidence type="ECO:0000256" key="6">
    <source>
        <dbReference type="ARBA" id="ARBA00022763"/>
    </source>
</evidence>
<dbReference type="SUPFAM" id="SSF46946">
    <property type="entry name" value="S13-like H2TH domain"/>
    <property type="match status" value="1"/>
</dbReference>
<dbReference type="InterPro" id="IPR035937">
    <property type="entry name" value="FPG_N"/>
</dbReference>
<keyword evidence="9" id="KW-0862">Zinc</keyword>
<dbReference type="Pfam" id="PF06831">
    <property type="entry name" value="H2TH"/>
    <property type="match status" value="1"/>
</dbReference>
<proteinExistence type="inferred from homology"/>
<evidence type="ECO:0000256" key="10">
    <source>
        <dbReference type="ARBA" id="ARBA00023125"/>
    </source>
</evidence>
<dbReference type="Pfam" id="PF01149">
    <property type="entry name" value="Fapy_DNA_glyco"/>
    <property type="match status" value="1"/>
</dbReference>
<name>A0A381VE48_9ZZZZ</name>
<dbReference type="AlphaFoldDB" id="A0A381VE48"/>
<dbReference type="InterPro" id="IPR015886">
    <property type="entry name" value="H2TH_FPG"/>
</dbReference>
<evidence type="ECO:0000256" key="1">
    <source>
        <dbReference type="ARBA" id="ARBA00001668"/>
    </source>
</evidence>
<keyword evidence="10" id="KW-0238">DNA-binding</keyword>
<dbReference type="InterPro" id="IPR012319">
    <property type="entry name" value="FPG_cat"/>
</dbReference>
<keyword evidence="8" id="KW-0378">Hydrolase</keyword>
<dbReference type="SMART" id="SM00898">
    <property type="entry name" value="Fapy_DNA_glyco"/>
    <property type="match status" value="1"/>
</dbReference>